<comment type="caution">
    <text evidence="2">The sequence shown here is derived from an EMBL/GenBank/DDBJ whole genome shotgun (WGS) entry which is preliminary data.</text>
</comment>
<proteinExistence type="predicted"/>
<organism evidence="2 3">
    <name type="scientific">Paenibacillus albilobatus</name>
    <dbReference type="NCBI Taxonomy" id="2716884"/>
    <lineage>
        <taxon>Bacteria</taxon>
        <taxon>Bacillati</taxon>
        <taxon>Bacillota</taxon>
        <taxon>Bacilli</taxon>
        <taxon>Bacillales</taxon>
        <taxon>Paenibacillaceae</taxon>
        <taxon>Paenibacillus</taxon>
    </lineage>
</organism>
<dbReference type="RefSeq" id="WP_244873136.1">
    <property type="nucleotide sequence ID" value="NZ_BORQ01000005.1"/>
</dbReference>
<name>A0A920CB65_9BACL</name>
<dbReference type="Pfam" id="PF06114">
    <property type="entry name" value="Peptidase_M78"/>
    <property type="match status" value="1"/>
</dbReference>
<feature type="domain" description="IrrE N-terminal-like" evidence="1">
    <location>
        <begin position="37"/>
        <end position="151"/>
    </location>
</feature>
<reference evidence="2" key="1">
    <citation type="submission" date="2021-03" db="EMBL/GenBank/DDBJ databases">
        <title>Antimicrobial resistance genes in bacteria isolated from Japanese honey, and their potential for conferring macrolide and lincosamide resistance in the American foulbrood pathogen Paenibacillus larvae.</title>
        <authorList>
            <person name="Okamoto M."/>
            <person name="Kumagai M."/>
            <person name="Kanamori H."/>
            <person name="Takamatsu D."/>
        </authorList>
    </citation>
    <scope>NUCLEOTIDE SEQUENCE</scope>
    <source>
        <strain evidence="2">J2TS6</strain>
    </source>
</reference>
<keyword evidence="3" id="KW-1185">Reference proteome</keyword>
<dbReference type="EMBL" id="BORQ01000005">
    <property type="protein sequence ID" value="GIO33206.1"/>
    <property type="molecule type" value="Genomic_DNA"/>
</dbReference>
<dbReference type="Gene3D" id="1.10.10.2910">
    <property type="match status" value="1"/>
</dbReference>
<evidence type="ECO:0000313" key="2">
    <source>
        <dbReference type="EMBL" id="GIO33206.1"/>
    </source>
</evidence>
<gene>
    <name evidence="2" type="ORF">J2TS6_43470</name>
</gene>
<evidence type="ECO:0000313" key="3">
    <source>
        <dbReference type="Proteomes" id="UP000679779"/>
    </source>
</evidence>
<evidence type="ECO:0000259" key="1">
    <source>
        <dbReference type="Pfam" id="PF06114"/>
    </source>
</evidence>
<accession>A0A920CB65</accession>
<dbReference type="InterPro" id="IPR010359">
    <property type="entry name" value="IrrE_HExxH"/>
</dbReference>
<dbReference type="AlphaFoldDB" id="A0A920CB65"/>
<sequence length="293" mass="33983">MMIKHYQMTALEMWVEDLYERFGINSLEQLNIDSIARRLNIWVYYKPMKSKGLERMPGLYTMVIDSRLSPTRQWLDFLHELCHLLRHAGNQTTLPELFTVGQEQEAEQFVLYAAMPISIISKLHIPQQRDKAIEFLTKTFAIPKKLAERRLDQIQRREFQGAVDSVLAKQISYRSEAAAGANEKPIHGVNLYSYYDSNSDVSGPSQIVIEVDAATMNSSGDFYFSADGPFERLEIEDFYGYKCTQLSVKDLIYNDDRIGMNFPTLSLLYGRAAKRFVLQMRDLERFLELERGF</sequence>
<dbReference type="Proteomes" id="UP000679779">
    <property type="component" value="Unassembled WGS sequence"/>
</dbReference>
<protein>
    <recommendedName>
        <fullName evidence="1">IrrE N-terminal-like domain-containing protein</fullName>
    </recommendedName>
</protein>